<reference evidence="1" key="1">
    <citation type="journal article" date="2021" name="Proc. Natl. Acad. Sci. U.S.A.">
        <title>A Catalog of Tens of Thousands of Viruses from Human Metagenomes Reveals Hidden Associations with Chronic Diseases.</title>
        <authorList>
            <person name="Tisza M.J."/>
            <person name="Buck C.B."/>
        </authorList>
    </citation>
    <scope>NUCLEOTIDE SEQUENCE</scope>
    <source>
        <strain evidence="1">Ctitt1</strain>
    </source>
</reference>
<accession>A0A8S5QKH5</accession>
<dbReference type="EMBL" id="BK015676">
    <property type="protein sequence ID" value="DAE19498.1"/>
    <property type="molecule type" value="Genomic_DNA"/>
</dbReference>
<protein>
    <submittedName>
        <fullName evidence="1">Uncharacterized protein</fullName>
    </submittedName>
</protein>
<sequence length="42" mass="4773">MANGKLACTAFLISMAYQQLIHKFCIINVKTRLASNAKFIWL</sequence>
<proteinExistence type="predicted"/>
<name>A0A8S5QKH5_9CAUD</name>
<organism evidence="1">
    <name type="scientific">Myoviridae sp. ctitt1</name>
    <dbReference type="NCBI Taxonomy" id="2825157"/>
    <lineage>
        <taxon>Viruses</taxon>
        <taxon>Duplodnaviria</taxon>
        <taxon>Heunggongvirae</taxon>
        <taxon>Uroviricota</taxon>
        <taxon>Caudoviricetes</taxon>
    </lineage>
</organism>
<evidence type="ECO:0000313" key="1">
    <source>
        <dbReference type="EMBL" id="DAE19498.1"/>
    </source>
</evidence>